<sequence>MFKPSASPLARRLIRGGAAACMLAGLTALLGTPPVQAVERQPARLSVPAATSARVIVKFRSTGTGTNAAILSASGSEQALVQRASTLGQRLSLNLVDGHTIAPRTQVITASGLDSTELARRLAADSEVEYAVPDQRRRVQAAPNDPLYGDALGVSPATGQWYLRAPTATVRSSIHATTAWAVSTGSASVVVAVLDTGVRSDHPDLAGKLLAGYDFVTDVATANDGDGRDADPSDPGDWITATENTTRNGSFQGCGASDSSWHGTQTAGLVGALTNNGVGMASIGRQVMVLPVRVLGKCGGYDSDIQAAMRWAAGLSVAGVPTNPNPAKVISMSLGSAGACNAAYEAVIAEVRTAGVTIVASAGNDGLATNTPANCGNVIAVGGLRHLGTKNGFASLGPEVTISAPAGNCVNASGECVYPMLSTSNTGTTTPGSASYTSGGSDYAVGTSFSAPLVAGTAGLMLSVDGTLTPDGLSTRLQQTARAFPTSGADSTVAQCTAPGTTEQLECYCTTSTCGAGMLDAGAAVIATAAMTGPVAVFDISPDPATAGQTITLDASSAVGTTGSTLTNYLWTLTTGSGTVLSFSGAVNTVQTTLIAHAAGTATVTLLVTDSTGATRSHTETITIQAAPTTGSGDSGGGGGGALSWPWAAGLAVLLLGWAGLRRRAQR</sequence>
<evidence type="ECO:0000256" key="6">
    <source>
        <dbReference type="RuleBase" id="RU003355"/>
    </source>
</evidence>
<comment type="caution">
    <text evidence="9">The sequence shown here is derived from an EMBL/GenBank/DDBJ whole genome shotgun (WGS) entry which is preliminary data.</text>
</comment>
<name>A0A318GY59_9BURK</name>
<accession>A0A318GY59</accession>
<dbReference type="InterPro" id="IPR023827">
    <property type="entry name" value="Peptidase_S8_Asp-AS"/>
</dbReference>
<feature type="domain" description="Peptidase S8/S53" evidence="8">
    <location>
        <begin position="188"/>
        <end position="486"/>
    </location>
</feature>
<dbReference type="PANTHER" id="PTHR43806">
    <property type="entry name" value="PEPTIDASE S8"/>
    <property type="match status" value="1"/>
</dbReference>
<dbReference type="EMBL" id="QJJS01000011">
    <property type="protein sequence ID" value="PXW94967.1"/>
    <property type="molecule type" value="Genomic_DNA"/>
</dbReference>
<comment type="similarity">
    <text evidence="1 5 6">Belongs to the peptidase S8 family.</text>
</comment>
<keyword evidence="4 5" id="KW-0720">Serine protease</keyword>
<dbReference type="InterPro" id="IPR023828">
    <property type="entry name" value="Peptidase_S8_Ser-AS"/>
</dbReference>
<dbReference type="InterPro" id="IPR035986">
    <property type="entry name" value="PKD_dom_sf"/>
</dbReference>
<dbReference type="GO" id="GO:0006508">
    <property type="term" value="P:proteolysis"/>
    <property type="evidence" value="ECO:0007669"/>
    <property type="project" value="UniProtKB-KW"/>
</dbReference>
<dbReference type="InterPro" id="IPR034176">
    <property type="entry name" value="Peptidases_S8_13"/>
</dbReference>
<dbReference type="Pfam" id="PF00082">
    <property type="entry name" value="Peptidase_S8"/>
    <property type="match status" value="1"/>
</dbReference>
<evidence type="ECO:0000313" key="9">
    <source>
        <dbReference type="EMBL" id="PXW94967.1"/>
    </source>
</evidence>
<evidence type="ECO:0000256" key="7">
    <source>
        <dbReference type="SAM" id="Phobius"/>
    </source>
</evidence>
<dbReference type="InterPro" id="IPR050131">
    <property type="entry name" value="Peptidase_S8_subtilisin-like"/>
</dbReference>
<dbReference type="CDD" id="cd07496">
    <property type="entry name" value="Peptidases_S8_13"/>
    <property type="match status" value="1"/>
</dbReference>
<dbReference type="Gene3D" id="2.60.40.10">
    <property type="entry name" value="Immunoglobulins"/>
    <property type="match status" value="1"/>
</dbReference>
<evidence type="ECO:0000256" key="5">
    <source>
        <dbReference type="PROSITE-ProRule" id="PRU01240"/>
    </source>
</evidence>
<dbReference type="PROSITE" id="PS00136">
    <property type="entry name" value="SUBTILASE_ASP"/>
    <property type="match status" value="1"/>
</dbReference>
<dbReference type="PROSITE" id="PS00138">
    <property type="entry name" value="SUBTILASE_SER"/>
    <property type="match status" value="1"/>
</dbReference>
<protein>
    <submittedName>
        <fullName evidence="9">Serine protease</fullName>
    </submittedName>
</protein>
<evidence type="ECO:0000256" key="3">
    <source>
        <dbReference type="ARBA" id="ARBA00022801"/>
    </source>
</evidence>
<keyword evidence="3 5" id="KW-0378">Hydrolase</keyword>
<dbReference type="InterPro" id="IPR000209">
    <property type="entry name" value="Peptidase_S8/S53_dom"/>
</dbReference>
<feature type="transmembrane region" description="Helical" evidence="7">
    <location>
        <begin position="642"/>
        <end position="661"/>
    </location>
</feature>
<keyword evidence="7" id="KW-0812">Transmembrane</keyword>
<feature type="active site" description="Charge relay system" evidence="5">
    <location>
        <position position="195"/>
    </location>
</feature>
<dbReference type="PROSITE" id="PS51892">
    <property type="entry name" value="SUBTILASE"/>
    <property type="match status" value="1"/>
</dbReference>
<dbReference type="PANTHER" id="PTHR43806:SF11">
    <property type="entry name" value="CEREVISIN-RELATED"/>
    <property type="match status" value="1"/>
</dbReference>
<dbReference type="OrthoDB" id="9790784at2"/>
<dbReference type="InterPro" id="IPR036852">
    <property type="entry name" value="Peptidase_S8/S53_dom_sf"/>
</dbReference>
<keyword evidence="7" id="KW-0472">Membrane</keyword>
<reference evidence="9 10" key="1">
    <citation type="submission" date="2018-05" db="EMBL/GenBank/DDBJ databases">
        <title>Genomic Encyclopedia of Type Strains, Phase IV (KMG-IV): sequencing the most valuable type-strain genomes for metagenomic binning, comparative biology and taxonomic classification.</title>
        <authorList>
            <person name="Goeker M."/>
        </authorList>
    </citation>
    <scope>NUCLEOTIDE SEQUENCE [LARGE SCALE GENOMIC DNA]</scope>
    <source>
        <strain evidence="9 10">DSM 566</strain>
    </source>
</reference>
<evidence type="ECO:0000259" key="8">
    <source>
        <dbReference type="Pfam" id="PF00082"/>
    </source>
</evidence>
<proteinExistence type="inferred from homology"/>
<dbReference type="Proteomes" id="UP000247811">
    <property type="component" value="Unassembled WGS sequence"/>
</dbReference>
<dbReference type="PRINTS" id="PR00723">
    <property type="entry name" value="SUBTILISIN"/>
</dbReference>
<keyword evidence="2 5" id="KW-0645">Protease</keyword>
<dbReference type="InterPro" id="IPR015500">
    <property type="entry name" value="Peptidase_S8_subtilisin-rel"/>
</dbReference>
<dbReference type="SUPFAM" id="SSF52743">
    <property type="entry name" value="Subtilisin-like"/>
    <property type="match status" value="1"/>
</dbReference>
<dbReference type="RefSeq" id="WP_146219394.1">
    <property type="nucleotide sequence ID" value="NZ_QJJS01000011.1"/>
</dbReference>
<keyword evidence="7" id="KW-1133">Transmembrane helix</keyword>
<evidence type="ECO:0000256" key="4">
    <source>
        <dbReference type="ARBA" id="ARBA00022825"/>
    </source>
</evidence>
<gene>
    <name evidence="9" type="ORF">C7444_11150</name>
</gene>
<dbReference type="SUPFAM" id="SSF49299">
    <property type="entry name" value="PKD domain"/>
    <property type="match status" value="1"/>
</dbReference>
<evidence type="ECO:0000256" key="1">
    <source>
        <dbReference type="ARBA" id="ARBA00011073"/>
    </source>
</evidence>
<feature type="active site" description="Charge relay system" evidence="5">
    <location>
        <position position="262"/>
    </location>
</feature>
<dbReference type="AlphaFoldDB" id="A0A318GY59"/>
<organism evidence="9 10">
    <name type="scientific">Sphaerotilus hippei</name>
    <dbReference type="NCBI Taxonomy" id="744406"/>
    <lineage>
        <taxon>Bacteria</taxon>
        <taxon>Pseudomonadati</taxon>
        <taxon>Pseudomonadota</taxon>
        <taxon>Betaproteobacteria</taxon>
        <taxon>Burkholderiales</taxon>
        <taxon>Sphaerotilaceae</taxon>
        <taxon>Sphaerotilus</taxon>
    </lineage>
</organism>
<keyword evidence="10" id="KW-1185">Reference proteome</keyword>
<evidence type="ECO:0000313" key="10">
    <source>
        <dbReference type="Proteomes" id="UP000247811"/>
    </source>
</evidence>
<dbReference type="Gene3D" id="3.40.50.200">
    <property type="entry name" value="Peptidase S8/S53 domain"/>
    <property type="match status" value="1"/>
</dbReference>
<feature type="active site" description="Charge relay system" evidence="5">
    <location>
        <position position="448"/>
    </location>
</feature>
<dbReference type="InterPro" id="IPR013783">
    <property type="entry name" value="Ig-like_fold"/>
</dbReference>
<dbReference type="GO" id="GO:0004252">
    <property type="term" value="F:serine-type endopeptidase activity"/>
    <property type="evidence" value="ECO:0007669"/>
    <property type="project" value="UniProtKB-UniRule"/>
</dbReference>
<evidence type="ECO:0000256" key="2">
    <source>
        <dbReference type="ARBA" id="ARBA00022670"/>
    </source>
</evidence>